<keyword evidence="2" id="KW-1133">Transmembrane helix</keyword>
<evidence type="ECO:0000256" key="2">
    <source>
        <dbReference type="SAM" id="Phobius"/>
    </source>
</evidence>
<gene>
    <name evidence="3" type="ORF">LCGC14_1757400</name>
</gene>
<sequence>MKDWKNIIISTLAGALVTFTIMFVSTTRIMATQDQLKSLATNSEVALISNNITEALQNHTRAIENLATEVGNLRQQVGRVEGAIKTMNNN</sequence>
<keyword evidence="1" id="KW-0175">Coiled coil</keyword>
<reference evidence="3" key="1">
    <citation type="journal article" date="2015" name="Nature">
        <title>Complex archaea that bridge the gap between prokaryotes and eukaryotes.</title>
        <authorList>
            <person name="Spang A."/>
            <person name="Saw J.H."/>
            <person name="Jorgensen S.L."/>
            <person name="Zaremba-Niedzwiedzka K."/>
            <person name="Martijn J."/>
            <person name="Lind A.E."/>
            <person name="van Eijk R."/>
            <person name="Schleper C."/>
            <person name="Guy L."/>
            <person name="Ettema T.J."/>
        </authorList>
    </citation>
    <scope>NUCLEOTIDE SEQUENCE</scope>
</reference>
<evidence type="ECO:0000256" key="1">
    <source>
        <dbReference type="SAM" id="Coils"/>
    </source>
</evidence>
<organism evidence="3">
    <name type="scientific">marine sediment metagenome</name>
    <dbReference type="NCBI Taxonomy" id="412755"/>
    <lineage>
        <taxon>unclassified sequences</taxon>
        <taxon>metagenomes</taxon>
        <taxon>ecological metagenomes</taxon>
    </lineage>
</organism>
<name>A0A0F9K1N1_9ZZZZ</name>
<evidence type="ECO:0000313" key="3">
    <source>
        <dbReference type="EMBL" id="KKM05113.1"/>
    </source>
</evidence>
<keyword evidence="2" id="KW-0812">Transmembrane</keyword>
<dbReference type="EMBL" id="LAZR01016298">
    <property type="protein sequence ID" value="KKM05113.1"/>
    <property type="molecule type" value="Genomic_DNA"/>
</dbReference>
<feature type="coiled-coil region" evidence="1">
    <location>
        <begin position="49"/>
        <end position="76"/>
    </location>
</feature>
<keyword evidence="2" id="KW-0472">Membrane</keyword>
<protein>
    <submittedName>
        <fullName evidence="3">Uncharacterized protein</fullName>
    </submittedName>
</protein>
<feature type="transmembrane region" description="Helical" evidence="2">
    <location>
        <begin position="6"/>
        <end position="24"/>
    </location>
</feature>
<comment type="caution">
    <text evidence="3">The sequence shown here is derived from an EMBL/GenBank/DDBJ whole genome shotgun (WGS) entry which is preliminary data.</text>
</comment>
<proteinExistence type="predicted"/>
<accession>A0A0F9K1N1</accession>
<dbReference type="AlphaFoldDB" id="A0A0F9K1N1"/>